<dbReference type="InterPro" id="IPR021131">
    <property type="entry name" value="Ribosomal_uL15/eL18"/>
</dbReference>
<keyword evidence="2 4" id="KW-0689">Ribosomal protein</keyword>
<dbReference type="Gene3D" id="3.100.10.10">
    <property type="match status" value="1"/>
</dbReference>
<dbReference type="PANTHER" id="PTHR12934:SF11">
    <property type="entry name" value="LARGE RIBOSOMAL SUBUNIT PROTEIN UL15M"/>
    <property type="match status" value="1"/>
</dbReference>
<protein>
    <recommendedName>
        <fullName evidence="4">Large ribosomal subunit protein uL15</fullName>
    </recommendedName>
</protein>
<feature type="domain" description="Large ribosomal subunit protein uL15/eL18" evidence="6">
    <location>
        <begin position="78"/>
        <end position="139"/>
    </location>
</feature>
<evidence type="ECO:0000256" key="3">
    <source>
        <dbReference type="ARBA" id="ARBA00023274"/>
    </source>
</evidence>
<feature type="region of interest" description="Disordered" evidence="5">
    <location>
        <begin position="11"/>
        <end position="49"/>
    </location>
</feature>
<keyword evidence="3 4" id="KW-0687">Ribonucleoprotein</keyword>
<dbReference type="PANTHER" id="PTHR12934">
    <property type="entry name" value="50S RIBOSOMAL PROTEIN L15"/>
    <property type="match status" value="1"/>
</dbReference>
<name>A0A7C4TWZ0_9BACT</name>
<evidence type="ECO:0000256" key="2">
    <source>
        <dbReference type="ARBA" id="ARBA00022980"/>
    </source>
</evidence>
<dbReference type="NCBIfam" id="TIGR01071">
    <property type="entry name" value="rplO_bact"/>
    <property type="match status" value="1"/>
</dbReference>
<evidence type="ECO:0000256" key="4">
    <source>
        <dbReference type="HAMAP-Rule" id="MF_01341"/>
    </source>
</evidence>
<dbReference type="SUPFAM" id="SSF52080">
    <property type="entry name" value="Ribosomal proteins L15p and L18e"/>
    <property type="match status" value="1"/>
</dbReference>
<comment type="caution">
    <text evidence="7">The sequence shown here is derived from an EMBL/GenBank/DDBJ whole genome shotgun (WGS) entry which is preliminary data.</text>
</comment>
<keyword evidence="4" id="KW-0699">rRNA-binding</keyword>
<dbReference type="InterPro" id="IPR030878">
    <property type="entry name" value="Ribosomal_uL15"/>
</dbReference>
<gene>
    <name evidence="4" type="primary">rplO</name>
    <name evidence="7" type="ORF">ENV82_00685</name>
</gene>
<dbReference type="HAMAP" id="MF_01341">
    <property type="entry name" value="Ribosomal_uL15"/>
    <property type="match status" value="1"/>
</dbReference>
<evidence type="ECO:0000313" key="7">
    <source>
        <dbReference type="EMBL" id="HGW59950.1"/>
    </source>
</evidence>
<keyword evidence="4" id="KW-0694">RNA-binding</keyword>
<dbReference type="AlphaFoldDB" id="A0A7C4TWZ0"/>
<dbReference type="GO" id="GO:0003735">
    <property type="term" value="F:structural constituent of ribosome"/>
    <property type="evidence" value="ECO:0007669"/>
    <property type="project" value="InterPro"/>
</dbReference>
<comment type="function">
    <text evidence="4">Binds to the 23S rRNA.</text>
</comment>
<dbReference type="Pfam" id="PF00828">
    <property type="entry name" value="Ribosomal_L27A"/>
    <property type="match status" value="1"/>
</dbReference>
<dbReference type="InterPro" id="IPR036227">
    <property type="entry name" value="Ribosomal_uL15/eL18_sf"/>
</dbReference>
<proteinExistence type="inferred from homology"/>
<comment type="similarity">
    <text evidence="1 4">Belongs to the universal ribosomal protein uL15 family.</text>
</comment>
<reference evidence="7" key="1">
    <citation type="journal article" date="2020" name="mSystems">
        <title>Genome- and Community-Level Interaction Insights into Carbon Utilization and Element Cycling Functions of Hydrothermarchaeota in Hydrothermal Sediment.</title>
        <authorList>
            <person name="Zhou Z."/>
            <person name="Liu Y."/>
            <person name="Xu W."/>
            <person name="Pan J."/>
            <person name="Luo Z.H."/>
            <person name="Li M."/>
        </authorList>
    </citation>
    <scope>NUCLEOTIDE SEQUENCE [LARGE SCALE GENOMIC DNA]</scope>
    <source>
        <strain evidence="7">SpSt-794</strain>
    </source>
</reference>
<evidence type="ECO:0000256" key="1">
    <source>
        <dbReference type="ARBA" id="ARBA00007320"/>
    </source>
</evidence>
<evidence type="ECO:0000259" key="6">
    <source>
        <dbReference type="Pfam" id="PF00828"/>
    </source>
</evidence>
<dbReference type="EMBL" id="DTHV01000019">
    <property type="protein sequence ID" value="HGW59950.1"/>
    <property type="molecule type" value="Genomic_DNA"/>
</dbReference>
<organism evidence="7">
    <name type="scientific">Caldisericum exile</name>
    <dbReference type="NCBI Taxonomy" id="693075"/>
    <lineage>
        <taxon>Bacteria</taxon>
        <taxon>Pseudomonadati</taxon>
        <taxon>Caldisericota/Cryosericota group</taxon>
        <taxon>Caldisericota</taxon>
        <taxon>Caldisericia</taxon>
        <taxon>Caldisericales</taxon>
        <taxon>Caldisericaceae</taxon>
        <taxon>Caldisericum</taxon>
    </lineage>
</organism>
<dbReference type="GO" id="GO:0006412">
    <property type="term" value="P:translation"/>
    <property type="evidence" value="ECO:0007669"/>
    <property type="project" value="UniProtKB-UniRule"/>
</dbReference>
<dbReference type="GO" id="GO:0019843">
    <property type="term" value="F:rRNA binding"/>
    <property type="evidence" value="ECO:0007669"/>
    <property type="project" value="UniProtKB-UniRule"/>
</dbReference>
<dbReference type="GO" id="GO:0015934">
    <property type="term" value="C:large ribosomal subunit"/>
    <property type="evidence" value="ECO:0007669"/>
    <property type="project" value="InterPro"/>
</dbReference>
<dbReference type="InterPro" id="IPR005749">
    <property type="entry name" value="Ribosomal_uL15_bac-type"/>
</dbReference>
<evidence type="ECO:0000256" key="5">
    <source>
        <dbReference type="SAM" id="MobiDB-lite"/>
    </source>
</evidence>
<comment type="subunit">
    <text evidence="4">Part of the 50S ribosomal subunit.</text>
</comment>
<accession>A0A7C4TWZ0</accession>
<sequence>MGKLTYLKPKAHSRREHVRVGRGNGSGKGTYSTYGCKGQKSRSGGVKAKGFEGGQTPIYRRLPKFKGFKPLKRDEYIEVNVDALENIANGAKEINLNELFGGKVKVLGRGEMNVSLLVKASKFSKQAKEKIERVQGKVEVI</sequence>